<reference evidence="5" key="2">
    <citation type="submission" date="2021-05" db="EMBL/GenBank/DDBJ databases">
        <title>Protein family content uncovers lineage relationships and bacterial pathway maintenance mechanisms in DPANN archaea.</title>
        <authorList>
            <person name="Castelle C.J."/>
            <person name="Meheust R."/>
            <person name="Jaffe A.L."/>
            <person name="Seitz K."/>
            <person name="Gong X."/>
            <person name="Baker B.J."/>
            <person name="Banfield J.F."/>
        </authorList>
    </citation>
    <scope>NUCLEOTIDE SEQUENCE</scope>
    <source>
        <strain evidence="5">RIFCSPLOWO2_01_FULL_AR10_48_17</strain>
    </source>
</reference>
<dbReference type="Proteomes" id="UP000675968">
    <property type="component" value="Unassembled WGS sequence"/>
</dbReference>
<evidence type="ECO:0000256" key="2">
    <source>
        <dbReference type="ARBA" id="ARBA00022723"/>
    </source>
</evidence>
<evidence type="ECO:0000313" key="6">
    <source>
        <dbReference type="Proteomes" id="UP000675968"/>
    </source>
</evidence>
<evidence type="ECO:0000259" key="4">
    <source>
        <dbReference type="Pfam" id="PF01648"/>
    </source>
</evidence>
<accession>A0A8T4L9E4</accession>
<sequence length="115" mass="13357">MKKPKGIGIDFEQVRRFKQRPFSKNKRFYQRVFTAAEIRYCNAQSVPGQHFAARFCAKEAVRKCVQAQIPWNQIEVVLRNGSPSIRIHKTGLKKRTIFCSLSHDVQYAMAMVLIL</sequence>
<proteinExistence type="predicted"/>
<organism evidence="5 6">
    <name type="scientific">Candidatus Iainarchaeum sp</name>
    <dbReference type="NCBI Taxonomy" id="3101447"/>
    <lineage>
        <taxon>Archaea</taxon>
        <taxon>Candidatus Iainarchaeota</taxon>
        <taxon>Candidatus Iainarchaeia</taxon>
        <taxon>Candidatus Iainarchaeales</taxon>
        <taxon>Candidatus Iainarchaeaceae</taxon>
        <taxon>Candidatus Iainarchaeum</taxon>
    </lineage>
</organism>
<dbReference type="Pfam" id="PF01648">
    <property type="entry name" value="ACPS"/>
    <property type="match status" value="1"/>
</dbReference>
<dbReference type="NCBIfam" id="TIGR00556">
    <property type="entry name" value="pantethn_trn"/>
    <property type="match status" value="1"/>
</dbReference>
<dbReference type="Gene3D" id="3.90.470.20">
    <property type="entry name" value="4'-phosphopantetheinyl transferase domain"/>
    <property type="match status" value="1"/>
</dbReference>
<evidence type="ECO:0000256" key="3">
    <source>
        <dbReference type="ARBA" id="ARBA00022842"/>
    </source>
</evidence>
<dbReference type="InterPro" id="IPR008278">
    <property type="entry name" value="4-PPantetheinyl_Trfase_dom"/>
</dbReference>
<dbReference type="InterPro" id="IPR037143">
    <property type="entry name" value="4-PPantetheinyl_Trfase_dom_sf"/>
</dbReference>
<dbReference type="InterPro" id="IPR004568">
    <property type="entry name" value="Ppantetheine-prot_Trfase_dom"/>
</dbReference>
<dbReference type="EMBL" id="JAGVWC010000009">
    <property type="protein sequence ID" value="MBS3061360.1"/>
    <property type="molecule type" value="Genomic_DNA"/>
</dbReference>
<name>A0A8T4L9E4_9ARCH</name>
<dbReference type="GO" id="GO:0000287">
    <property type="term" value="F:magnesium ion binding"/>
    <property type="evidence" value="ECO:0007669"/>
    <property type="project" value="InterPro"/>
</dbReference>
<evidence type="ECO:0000256" key="1">
    <source>
        <dbReference type="ARBA" id="ARBA00022679"/>
    </source>
</evidence>
<keyword evidence="3" id="KW-0460">Magnesium</keyword>
<keyword evidence="1" id="KW-0808">Transferase</keyword>
<gene>
    <name evidence="5" type="ORF">J4215_02145</name>
</gene>
<protein>
    <submittedName>
        <fullName evidence="5">Holo-ACP synthase</fullName>
    </submittedName>
</protein>
<dbReference type="GO" id="GO:0008897">
    <property type="term" value="F:holo-[acyl-carrier-protein] synthase activity"/>
    <property type="evidence" value="ECO:0007669"/>
    <property type="project" value="InterPro"/>
</dbReference>
<dbReference type="GO" id="GO:0006633">
    <property type="term" value="P:fatty acid biosynthetic process"/>
    <property type="evidence" value="ECO:0007669"/>
    <property type="project" value="InterPro"/>
</dbReference>
<keyword evidence="2" id="KW-0479">Metal-binding</keyword>
<dbReference type="SUPFAM" id="SSF56214">
    <property type="entry name" value="4'-phosphopantetheinyl transferase"/>
    <property type="match status" value="1"/>
</dbReference>
<feature type="domain" description="4'-phosphopantetheinyl transferase" evidence="4">
    <location>
        <begin position="6"/>
        <end position="110"/>
    </location>
</feature>
<evidence type="ECO:0000313" key="5">
    <source>
        <dbReference type="EMBL" id="MBS3061360.1"/>
    </source>
</evidence>
<comment type="caution">
    <text evidence="5">The sequence shown here is derived from an EMBL/GenBank/DDBJ whole genome shotgun (WGS) entry which is preliminary data.</text>
</comment>
<reference evidence="5" key="1">
    <citation type="submission" date="2021-03" db="EMBL/GenBank/DDBJ databases">
        <authorList>
            <person name="Jaffe A."/>
        </authorList>
    </citation>
    <scope>NUCLEOTIDE SEQUENCE</scope>
    <source>
        <strain evidence="5">RIFCSPLOWO2_01_FULL_AR10_48_17</strain>
    </source>
</reference>
<dbReference type="AlphaFoldDB" id="A0A8T4L9E4"/>